<dbReference type="OrthoDB" id="9775224at2"/>
<keyword evidence="6" id="KW-1185">Reference proteome</keyword>
<dbReference type="AlphaFoldDB" id="A0A5B8VHC0"/>
<accession>A0A5B8VHC0</accession>
<dbReference type="PANTHER" id="PTHR34383">
    <property type="entry name" value="POLYPHOSPHATE:AMP PHOSPHOTRANSFERASE-RELATED"/>
    <property type="match status" value="1"/>
</dbReference>
<dbReference type="InterPro" id="IPR022300">
    <property type="entry name" value="PPK2-rel_1"/>
</dbReference>
<evidence type="ECO:0000256" key="2">
    <source>
        <dbReference type="ARBA" id="ARBA00022679"/>
    </source>
</evidence>
<dbReference type="InterPro" id="IPR016898">
    <property type="entry name" value="Polyphosphate_phosphotransfera"/>
</dbReference>
<evidence type="ECO:0000259" key="4">
    <source>
        <dbReference type="Pfam" id="PF03976"/>
    </source>
</evidence>
<dbReference type="EMBL" id="CP042435">
    <property type="protein sequence ID" value="QEC69708.1"/>
    <property type="molecule type" value="Genomic_DNA"/>
</dbReference>
<dbReference type="Proteomes" id="UP000321533">
    <property type="component" value="Chromosome"/>
</dbReference>
<dbReference type="PANTHER" id="PTHR34383:SF3">
    <property type="entry name" value="POLYPHOSPHATE:AMP PHOSPHOTRANSFERASE"/>
    <property type="match status" value="1"/>
</dbReference>
<dbReference type="Gene3D" id="3.40.50.300">
    <property type="entry name" value="P-loop containing nucleotide triphosphate hydrolases"/>
    <property type="match status" value="1"/>
</dbReference>
<dbReference type="GO" id="GO:0008976">
    <property type="term" value="F:polyphosphate kinase activity"/>
    <property type="evidence" value="ECO:0007669"/>
    <property type="project" value="InterPro"/>
</dbReference>
<feature type="domain" description="Polyphosphate kinase-2-related" evidence="4">
    <location>
        <begin position="18"/>
        <end position="240"/>
    </location>
</feature>
<dbReference type="PIRSF" id="PIRSF028756">
    <property type="entry name" value="PPK2_prd"/>
    <property type="match status" value="1"/>
</dbReference>
<dbReference type="NCBIfam" id="TIGR03709">
    <property type="entry name" value="PPK2_rel_1"/>
    <property type="match status" value="1"/>
</dbReference>
<evidence type="ECO:0000313" key="6">
    <source>
        <dbReference type="Proteomes" id="UP000321533"/>
    </source>
</evidence>
<name>A0A5B8VHC0_9BACT</name>
<keyword evidence="3 5" id="KW-0418">Kinase</keyword>
<evidence type="ECO:0000256" key="3">
    <source>
        <dbReference type="ARBA" id="ARBA00022777"/>
    </source>
</evidence>
<reference evidence="5 6" key="1">
    <citation type="journal article" date="2016" name="Int. J. Syst. Evol. Microbiol.">
        <title>Panacibacter ginsenosidivorans gen. nov., sp. nov., with ginsenoside converting activity isolated from soil of a ginseng field.</title>
        <authorList>
            <person name="Siddiqi M.Z."/>
            <person name="Muhammad Shafi S."/>
            <person name="Choi K.D."/>
            <person name="Im W.T."/>
        </authorList>
    </citation>
    <scope>NUCLEOTIDE SEQUENCE [LARGE SCALE GENOMIC DNA]</scope>
    <source>
        <strain evidence="5 6">Gsoil1550</strain>
    </source>
</reference>
<sequence>MNRIELNKIDSKAPKDADKEALKKELFSLHKKMFSLQHLFYANASKSMLIIFQGMDTSGKDGTIRHVFSCVNPLGVHASAFSEPCDKERVHDFLWRIYQQLPEKGMIRIFNRSHYEDILVPTVHRMLDDKLIERRYDYINSFEQQLEDSGTIILKFYLLISRDEQKKRLEKRLKDPLKKWKYKASDKTESKKWNDYIRTYENIISRCSPAIPWQVIPADDKWYRNYLVAKTIVGKLESLKMKYPGDEK</sequence>
<organism evidence="5 6">
    <name type="scientific">Panacibacter ginsenosidivorans</name>
    <dbReference type="NCBI Taxonomy" id="1813871"/>
    <lineage>
        <taxon>Bacteria</taxon>
        <taxon>Pseudomonadati</taxon>
        <taxon>Bacteroidota</taxon>
        <taxon>Chitinophagia</taxon>
        <taxon>Chitinophagales</taxon>
        <taxon>Chitinophagaceae</taxon>
        <taxon>Panacibacter</taxon>
    </lineage>
</organism>
<dbReference type="SUPFAM" id="SSF52540">
    <property type="entry name" value="P-loop containing nucleoside triphosphate hydrolases"/>
    <property type="match status" value="1"/>
</dbReference>
<proteinExistence type="inferred from homology"/>
<dbReference type="InterPro" id="IPR027417">
    <property type="entry name" value="P-loop_NTPase"/>
</dbReference>
<dbReference type="RefSeq" id="WP_147192584.1">
    <property type="nucleotide sequence ID" value="NZ_CP042435.1"/>
</dbReference>
<dbReference type="GO" id="GO:0006797">
    <property type="term" value="P:polyphosphate metabolic process"/>
    <property type="evidence" value="ECO:0007669"/>
    <property type="project" value="InterPro"/>
</dbReference>
<keyword evidence="2" id="KW-0808">Transferase</keyword>
<evidence type="ECO:0000313" key="5">
    <source>
        <dbReference type="EMBL" id="QEC69708.1"/>
    </source>
</evidence>
<dbReference type="Pfam" id="PF03976">
    <property type="entry name" value="PPK2"/>
    <property type="match status" value="1"/>
</dbReference>
<gene>
    <name evidence="5" type="ORF">FRZ67_21285</name>
</gene>
<evidence type="ECO:0000256" key="1">
    <source>
        <dbReference type="ARBA" id="ARBA00009924"/>
    </source>
</evidence>
<dbReference type="KEGG" id="pgin:FRZ67_21285"/>
<dbReference type="InterPro" id="IPR022488">
    <property type="entry name" value="PPK2-related"/>
</dbReference>
<protein>
    <submittedName>
        <fullName evidence="5">Polyphosphate kinase</fullName>
    </submittedName>
</protein>
<comment type="similarity">
    <text evidence="1">Belongs to the polyphosphate kinase 2 (PPK2) family. Class I subfamily.</text>
</comment>